<comment type="catalytic activity">
    <reaction evidence="1">
        <text>Random endo-hydrolysis of N-acetyl-beta-D-glucosaminide (1-&gt;4)-beta-linkages in chitin and chitodextrins.</text>
        <dbReference type="EC" id="3.2.1.14"/>
    </reaction>
</comment>
<accession>A0ABP0GHQ8</accession>
<dbReference type="InterPro" id="IPR001579">
    <property type="entry name" value="Glyco_hydro_18_chit_AS"/>
</dbReference>
<keyword evidence="9" id="KW-0624">Polysaccharide degradation</keyword>
<feature type="compositionally biased region" description="Low complexity" evidence="11">
    <location>
        <begin position="293"/>
        <end position="306"/>
    </location>
</feature>
<dbReference type="SMART" id="SM00494">
    <property type="entry name" value="ChtBD2"/>
    <property type="match status" value="2"/>
</dbReference>
<dbReference type="InterPro" id="IPR036508">
    <property type="entry name" value="Chitin-bd_dom_sf"/>
</dbReference>
<dbReference type="EMBL" id="CAWYQH010000119">
    <property type="protein sequence ID" value="CAK8691281.1"/>
    <property type="molecule type" value="Genomic_DNA"/>
</dbReference>
<protein>
    <recommendedName>
        <fullName evidence="3">chitinase</fullName>
        <ecNumber evidence="3">3.2.1.14</ecNumber>
    </recommendedName>
</protein>
<dbReference type="InterPro" id="IPR001223">
    <property type="entry name" value="Glyco_hydro18_cat"/>
</dbReference>
<comment type="similarity">
    <text evidence="2">Belongs to the glycosyl hydrolase 18 family. Chitinase class II subfamily.</text>
</comment>
<dbReference type="InterPro" id="IPR002557">
    <property type="entry name" value="Chitin-bd_dom"/>
</dbReference>
<evidence type="ECO:0000256" key="11">
    <source>
        <dbReference type="SAM" id="MobiDB-lite"/>
    </source>
</evidence>
<reference evidence="14 15" key="1">
    <citation type="submission" date="2024-02" db="EMBL/GenBank/DDBJ databases">
        <authorList>
            <person name="Daric V."/>
            <person name="Darras S."/>
        </authorList>
    </citation>
    <scope>NUCLEOTIDE SEQUENCE [LARGE SCALE GENOMIC DNA]</scope>
</reference>
<name>A0ABP0GHQ8_CLALP</name>
<evidence type="ECO:0000256" key="4">
    <source>
        <dbReference type="ARBA" id="ARBA00022669"/>
    </source>
</evidence>
<dbReference type="SUPFAM" id="SSF54556">
    <property type="entry name" value="Chitinase insertion domain"/>
    <property type="match status" value="1"/>
</dbReference>
<dbReference type="Gene3D" id="3.10.50.10">
    <property type="match status" value="1"/>
</dbReference>
<sequence length="470" mass="51155">MRKDCNGNFSVSTFFLFPQNFAKTSITFLRKYGFDGLDVDWEYPGSRGSPPEDKERFTKLLEILLDEFEKEAASTGRARLLVTAAVAAGDATIEKAYEISQVCNLLDLVHVMTYDFHGGSWENITGHNTPLQGNTGTPETEKFNVEDAIQIWLDGGCNPNKMVLGLATYGRTYTLADAANDYGYNATGIGPGDAGTYTREAGFLAYFEIYPMISQGTLVWNEDVNAPAMAVGDQWISYDTKDSLKRKMDFMKSKGLAGVMVWALDDDDFNNMNGDGKYPLLRSIYDYLTGGQTPTTDTPPNTNTPPVTNPPTSPCVGEDCPFTCVGKADGYYPNADRCECYYRCVGSVDTSGCCANGLLWDNVNDRCDWPDNVECPTSPTTTTVAITTTAPPTAAPTDPNTAPPTTNPPTGEDFTCDDKANGNYGDPNDCHVFHQCSGGQLVDSAVCPSGTYYDGNVCNWEDQSNPCNTP</sequence>
<evidence type="ECO:0000259" key="12">
    <source>
        <dbReference type="PROSITE" id="PS50940"/>
    </source>
</evidence>
<evidence type="ECO:0000256" key="1">
    <source>
        <dbReference type="ARBA" id="ARBA00000822"/>
    </source>
</evidence>
<evidence type="ECO:0000256" key="6">
    <source>
        <dbReference type="ARBA" id="ARBA00023024"/>
    </source>
</evidence>
<feature type="domain" description="Chitin-binding type-2" evidence="12">
    <location>
        <begin position="413"/>
        <end position="469"/>
    </location>
</feature>
<evidence type="ECO:0000256" key="2">
    <source>
        <dbReference type="ARBA" id="ARBA00009121"/>
    </source>
</evidence>
<evidence type="ECO:0000256" key="10">
    <source>
        <dbReference type="RuleBase" id="RU000489"/>
    </source>
</evidence>
<dbReference type="InterPro" id="IPR017853">
    <property type="entry name" value="GH"/>
</dbReference>
<dbReference type="SUPFAM" id="SSF51445">
    <property type="entry name" value="(Trans)glycosidases"/>
    <property type="match status" value="1"/>
</dbReference>
<comment type="caution">
    <text evidence="14">The sequence shown here is derived from an EMBL/GenBank/DDBJ whole genome shotgun (WGS) entry which is preliminary data.</text>
</comment>
<evidence type="ECO:0000256" key="8">
    <source>
        <dbReference type="ARBA" id="ARBA00023295"/>
    </source>
</evidence>
<keyword evidence="7" id="KW-1015">Disulfide bond</keyword>
<feature type="domain" description="Chitin-binding type-2" evidence="12">
    <location>
        <begin position="321"/>
        <end position="377"/>
    </location>
</feature>
<dbReference type="InterPro" id="IPR011583">
    <property type="entry name" value="Chitinase_II/V-like_cat"/>
</dbReference>
<organism evidence="14 15">
    <name type="scientific">Clavelina lepadiformis</name>
    <name type="common">Light-bulb sea squirt</name>
    <name type="synonym">Ascidia lepadiformis</name>
    <dbReference type="NCBI Taxonomy" id="159417"/>
    <lineage>
        <taxon>Eukaryota</taxon>
        <taxon>Metazoa</taxon>
        <taxon>Chordata</taxon>
        <taxon>Tunicata</taxon>
        <taxon>Ascidiacea</taxon>
        <taxon>Aplousobranchia</taxon>
        <taxon>Clavelinidae</taxon>
        <taxon>Clavelina</taxon>
    </lineage>
</organism>
<evidence type="ECO:0000256" key="5">
    <source>
        <dbReference type="ARBA" id="ARBA00022801"/>
    </source>
</evidence>
<dbReference type="EC" id="3.2.1.14" evidence="3"/>
<keyword evidence="15" id="KW-1185">Reference proteome</keyword>
<keyword evidence="6" id="KW-0146">Chitin degradation</keyword>
<keyword evidence="4" id="KW-0147">Chitin-binding</keyword>
<gene>
    <name evidence="14" type="ORF">CVLEPA_LOCUS23855</name>
</gene>
<evidence type="ECO:0000259" key="13">
    <source>
        <dbReference type="PROSITE" id="PS51910"/>
    </source>
</evidence>
<evidence type="ECO:0000256" key="7">
    <source>
        <dbReference type="ARBA" id="ARBA00023157"/>
    </source>
</evidence>
<keyword evidence="9" id="KW-0119">Carbohydrate metabolism</keyword>
<dbReference type="Proteomes" id="UP001642483">
    <property type="component" value="Unassembled WGS sequence"/>
</dbReference>
<keyword evidence="5 10" id="KW-0378">Hydrolase</keyword>
<dbReference type="PANTHER" id="PTHR11177:SF317">
    <property type="entry name" value="CHITINASE 12-RELATED"/>
    <property type="match status" value="1"/>
</dbReference>
<dbReference type="PROSITE" id="PS50940">
    <property type="entry name" value="CHIT_BIND_II"/>
    <property type="match status" value="2"/>
</dbReference>
<dbReference type="Pfam" id="PF01607">
    <property type="entry name" value="CBM_14"/>
    <property type="match status" value="2"/>
</dbReference>
<dbReference type="Pfam" id="PF00704">
    <property type="entry name" value="Glyco_hydro_18"/>
    <property type="match status" value="1"/>
</dbReference>
<dbReference type="SUPFAM" id="SSF57625">
    <property type="entry name" value="Invertebrate chitin-binding proteins"/>
    <property type="match status" value="2"/>
</dbReference>
<dbReference type="SMART" id="SM00636">
    <property type="entry name" value="Glyco_18"/>
    <property type="match status" value="1"/>
</dbReference>
<dbReference type="InterPro" id="IPR029070">
    <property type="entry name" value="Chitinase_insertion_sf"/>
</dbReference>
<keyword evidence="8 10" id="KW-0326">Glycosidase</keyword>
<dbReference type="Gene3D" id="3.20.20.80">
    <property type="entry name" value="Glycosidases"/>
    <property type="match status" value="1"/>
</dbReference>
<feature type="compositionally biased region" description="Low complexity" evidence="11">
    <location>
        <begin position="389"/>
        <end position="400"/>
    </location>
</feature>
<proteinExistence type="inferred from homology"/>
<dbReference type="Gene3D" id="2.170.140.10">
    <property type="entry name" value="Chitin binding domain"/>
    <property type="match status" value="2"/>
</dbReference>
<dbReference type="PANTHER" id="PTHR11177">
    <property type="entry name" value="CHITINASE"/>
    <property type="match status" value="1"/>
</dbReference>
<feature type="region of interest" description="Disordered" evidence="11">
    <location>
        <begin position="291"/>
        <end position="311"/>
    </location>
</feature>
<dbReference type="InterPro" id="IPR050314">
    <property type="entry name" value="Glycosyl_Hydrlase_18"/>
</dbReference>
<dbReference type="PROSITE" id="PS51910">
    <property type="entry name" value="GH18_2"/>
    <property type="match status" value="1"/>
</dbReference>
<evidence type="ECO:0000313" key="15">
    <source>
        <dbReference type="Proteomes" id="UP001642483"/>
    </source>
</evidence>
<feature type="domain" description="GH18" evidence="13">
    <location>
        <begin position="1"/>
        <end position="291"/>
    </location>
</feature>
<evidence type="ECO:0000256" key="3">
    <source>
        <dbReference type="ARBA" id="ARBA00012729"/>
    </source>
</evidence>
<evidence type="ECO:0000313" key="14">
    <source>
        <dbReference type="EMBL" id="CAK8691281.1"/>
    </source>
</evidence>
<feature type="region of interest" description="Disordered" evidence="11">
    <location>
        <begin position="389"/>
        <end position="413"/>
    </location>
</feature>
<evidence type="ECO:0000256" key="9">
    <source>
        <dbReference type="ARBA" id="ARBA00023326"/>
    </source>
</evidence>
<dbReference type="PROSITE" id="PS01095">
    <property type="entry name" value="GH18_1"/>
    <property type="match status" value="1"/>
</dbReference>